<organism evidence="1 2">
    <name type="scientific">Candidatus Carbonibacillus altaicus</name>
    <dbReference type="NCBI Taxonomy" id="2163959"/>
    <lineage>
        <taxon>Bacteria</taxon>
        <taxon>Bacillati</taxon>
        <taxon>Bacillota</taxon>
        <taxon>Bacilli</taxon>
        <taxon>Bacillales</taxon>
        <taxon>Candidatus Carbonibacillus</taxon>
    </lineage>
</organism>
<sequence length="115" mass="12670">MSHDKCYDVTLKPNEYLELEGAILEDFPAHTAAVAVDGVDLVLYPVSRVASGGIILKIAGTSGKRSLFVGEWLRQFNQPIAYGQKRACWDETTGAYRVRLIQSTEQSHAKGTEDV</sequence>
<evidence type="ECO:0000313" key="1">
    <source>
        <dbReference type="EMBL" id="PTQ55712.1"/>
    </source>
</evidence>
<dbReference type="Proteomes" id="UP000244338">
    <property type="component" value="Unassembled WGS sequence"/>
</dbReference>
<protein>
    <submittedName>
        <fullName evidence="1">Uncharacterized protein</fullName>
    </submittedName>
</protein>
<accession>A0A2R6XZ70</accession>
<gene>
    <name evidence="1" type="ORF">BSOLF_1533</name>
</gene>
<evidence type="ECO:0000313" key="2">
    <source>
        <dbReference type="Proteomes" id="UP000244338"/>
    </source>
</evidence>
<name>A0A2R6XZ70_9BACL</name>
<dbReference type="AlphaFoldDB" id="A0A2R6XZ70"/>
<dbReference type="EMBL" id="PEBX01000080">
    <property type="protein sequence ID" value="PTQ55712.1"/>
    <property type="molecule type" value="Genomic_DNA"/>
</dbReference>
<comment type="caution">
    <text evidence="1">The sequence shown here is derived from an EMBL/GenBank/DDBJ whole genome shotgun (WGS) entry which is preliminary data.</text>
</comment>
<reference evidence="2" key="1">
    <citation type="journal article" date="2018" name="Sci. Rep.">
        <title>Lignite coal burning seam in the remote Altai Mountains harbors a hydrogen-driven thermophilic microbial community.</title>
        <authorList>
            <person name="Kadnikov V.V."/>
            <person name="Mardanov A.V."/>
            <person name="Ivasenko D.A."/>
            <person name="Antsiferov D.V."/>
            <person name="Beletsky A.V."/>
            <person name="Karnachuk O.V."/>
            <person name="Ravin N.V."/>
        </authorList>
    </citation>
    <scope>NUCLEOTIDE SEQUENCE [LARGE SCALE GENOMIC DNA]</scope>
</reference>
<proteinExistence type="predicted"/>